<dbReference type="AlphaFoldDB" id="A0A9J6FBE7"/>
<reference evidence="2 3" key="1">
    <citation type="journal article" date="2020" name="Cell">
        <title>Large-Scale Comparative Analyses of Tick Genomes Elucidate Their Genetic Diversity and Vector Capacities.</title>
        <authorList>
            <consortium name="Tick Genome and Microbiome Consortium (TIGMIC)"/>
            <person name="Jia N."/>
            <person name="Wang J."/>
            <person name="Shi W."/>
            <person name="Du L."/>
            <person name="Sun Y."/>
            <person name="Zhan W."/>
            <person name="Jiang J.F."/>
            <person name="Wang Q."/>
            <person name="Zhang B."/>
            <person name="Ji P."/>
            <person name="Bell-Sakyi L."/>
            <person name="Cui X.M."/>
            <person name="Yuan T.T."/>
            <person name="Jiang B.G."/>
            <person name="Yang W.F."/>
            <person name="Lam T.T."/>
            <person name="Chang Q.C."/>
            <person name="Ding S.J."/>
            <person name="Wang X.J."/>
            <person name="Zhu J.G."/>
            <person name="Ruan X.D."/>
            <person name="Zhao L."/>
            <person name="Wei J.T."/>
            <person name="Ye R.Z."/>
            <person name="Que T.C."/>
            <person name="Du C.H."/>
            <person name="Zhou Y.H."/>
            <person name="Cheng J.X."/>
            <person name="Dai P.F."/>
            <person name="Guo W.B."/>
            <person name="Han X.H."/>
            <person name="Huang E.J."/>
            <person name="Li L.F."/>
            <person name="Wei W."/>
            <person name="Gao Y.C."/>
            <person name="Liu J.Z."/>
            <person name="Shao H.Z."/>
            <person name="Wang X."/>
            <person name="Wang C.C."/>
            <person name="Yang T.C."/>
            <person name="Huo Q.B."/>
            <person name="Li W."/>
            <person name="Chen H.Y."/>
            <person name="Chen S.E."/>
            <person name="Zhou L.G."/>
            <person name="Ni X.B."/>
            <person name="Tian J.H."/>
            <person name="Sheng Y."/>
            <person name="Liu T."/>
            <person name="Pan Y.S."/>
            <person name="Xia L.Y."/>
            <person name="Li J."/>
            <person name="Zhao F."/>
            <person name="Cao W.C."/>
        </authorList>
    </citation>
    <scope>NUCLEOTIDE SEQUENCE [LARGE SCALE GENOMIC DNA]</scope>
    <source>
        <strain evidence="2">HaeL-2018</strain>
    </source>
</reference>
<accession>A0A9J6FBE7</accession>
<comment type="caution">
    <text evidence="2">The sequence shown here is derived from an EMBL/GenBank/DDBJ whole genome shotgun (WGS) entry which is preliminary data.</text>
</comment>
<evidence type="ECO:0000313" key="3">
    <source>
        <dbReference type="Proteomes" id="UP000821853"/>
    </source>
</evidence>
<dbReference type="VEuPathDB" id="VectorBase:HLOH_057098"/>
<protein>
    <submittedName>
        <fullName evidence="2">Uncharacterized protein</fullName>
    </submittedName>
</protein>
<evidence type="ECO:0000256" key="1">
    <source>
        <dbReference type="SAM" id="MobiDB-lite"/>
    </source>
</evidence>
<dbReference type="OrthoDB" id="10350983at2759"/>
<proteinExistence type="predicted"/>
<feature type="compositionally biased region" description="Basic residues" evidence="1">
    <location>
        <begin position="130"/>
        <end position="139"/>
    </location>
</feature>
<organism evidence="2 3">
    <name type="scientific">Haemaphysalis longicornis</name>
    <name type="common">Bush tick</name>
    <dbReference type="NCBI Taxonomy" id="44386"/>
    <lineage>
        <taxon>Eukaryota</taxon>
        <taxon>Metazoa</taxon>
        <taxon>Ecdysozoa</taxon>
        <taxon>Arthropoda</taxon>
        <taxon>Chelicerata</taxon>
        <taxon>Arachnida</taxon>
        <taxon>Acari</taxon>
        <taxon>Parasitiformes</taxon>
        <taxon>Ixodida</taxon>
        <taxon>Ixodoidea</taxon>
        <taxon>Ixodidae</taxon>
        <taxon>Haemaphysalinae</taxon>
        <taxon>Haemaphysalis</taxon>
    </lineage>
</organism>
<gene>
    <name evidence="2" type="ORF">HPB48_013753</name>
</gene>
<sequence>MRPPEVSLSGRSQLTHRLHEPLPSSDELRTFQEIISHYKLGRQTYPMVDKQLSKKEEVRWRKLQTWVFPNPQQYSKCHPEVFNPRRTHCNSIADLVHIIWTLPSYNDVNRNVESWEALLLNRKAEEQRSHRSRPDRRRIPKDSADG</sequence>
<name>A0A9J6FBE7_HAELO</name>
<feature type="region of interest" description="Disordered" evidence="1">
    <location>
        <begin position="124"/>
        <end position="146"/>
    </location>
</feature>
<dbReference type="EMBL" id="JABSTR010000002">
    <property type="protein sequence ID" value="KAH9363598.1"/>
    <property type="molecule type" value="Genomic_DNA"/>
</dbReference>
<dbReference type="Proteomes" id="UP000821853">
    <property type="component" value="Chromosome 10"/>
</dbReference>
<evidence type="ECO:0000313" key="2">
    <source>
        <dbReference type="EMBL" id="KAH9363598.1"/>
    </source>
</evidence>
<keyword evidence="3" id="KW-1185">Reference proteome</keyword>